<dbReference type="InterPro" id="IPR000014">
    <property type="entry name" value="PAS"/>
</dbReference>
<dbReference type="Gene3D" id="3.40.50.300">
    <property type="entry name" value="P-loop containing nucleotide triphosphate hydrolases"/>
    <property type="match status" value="1"/>
</dbReference>
<comment type="caution">
    <text evidence="7">The sequence shown here is derived from an EMBL/GenBank/DDBJ whole genome shotgun (WGS) entry which is preliminary data.</text>
</comment>
<sequence length="605" mass="68661">MVNDFYEFAQQCAEAISNALEVDTVIVNRELIRIAAAGKYKSRARTKIPSYYHLSEMIRTGKEFVQETSKSEVCAECPEKNICKEKVNIGVPIMDEKNLLGGIGLTFITEKQLETFISKRESLIKFVRNIAELLASKIKEYEIVRRLELNNSQLNAIFSSINDGILITDVDGNIVNCSDSIFKLVKVSKKTLIGQNVKDVFEKFDMKYTNEKQKTTKLNEIKLKNRKEILLCSISQIEANNAVNGKIILLMEPKNIETAIYRRIHEQRIFKFDDMIGQSQAFCESVNLGKKIAGFDSNVLILGESGTGKELFARAIHYNIGENRSQFIAINCAAIPEALLESELFGYEEGAFTGAKQSGKPGKFELANGGTIFLDEIGDMPLHLQAKLLRVLQEQVVERIGGIRAIPIKARVISATNKNLKKMIENKEFREDLYYRLNVFEITIPPLRERKDDIPLLVNHFIAKYCDKLQITEKKIEDEAMTALINYEWKGNVRELENTIEYLCCISSNEIISFNDVKGKIQVNGNENIKNSKKATEVNKLNEHVLENEEVMTIKDLEKREIKKALAKYGHTKEGKTDAAKALGISRATLYRKLKEYNIKSQNAN</sequence>
<dbReference type="InterPro" id="IPR002197">
    <property type="entry name" value="HTH_Fis"/>
</dbReference>
<evidence type="ECO:0000256" key="4">
    <source>
        <dbReference type="ARBA" id="ARBA00023163"/>
    </source>
</evidence>
<dbReference type="PROSITE" id="PS00676">
    <property type="entry name" value="SIGMA54_INTERACT_2"/>
    <property type="match status" value="1"/>
</dbReference>
<dbReference type="Gene3D" id="3.30.450.40">
    <property type="match status" value="1"/>
</dbReference>
<dbReference type="PANTHER" id="PTHR32071">
    <property type="entry name" value="TRANSCRIPTIONAL REGULATORY PROTEIN"/>
    <property type="match status" value="1"/>
</dbReference>
<dbReference type="InterPro" id="IPR025943">
    <property type="entry name" value="Sigma_54_int_dom_ATP-bd_2"/>
</dbReference>
<evidence type="ECO:0000256" key="2">
    <source>
        <dbReference type="ARBA" id="ARBA00022840"/>
    </source>
</evidence>
<dbReference type="NCBIfam" id="TIGR00229">
    <property type="entry name" value="sensory_box"/>
    <property type="match status" value="1"/>
</dbReference>
<feature type="domain" description="Sigma-54 factor interaction" evidence="5">
    <location>
        <begin position="275"/>
        <end position="505"/>
    </location>
</feature>
<dbReference type="Pfam" id="PF25601">
    <property type="entry name" value="AAA_lid_14"/>
    <property type="match status" value="1"/>
</dbReference>
<evidence type="ECO:0000256" key="3">
    <source>
        <dbReference type="ARBA" id="ARBA00023015"/>
    </source>
</evidence>
<reference evidence="7 8" key="1">
    <citation type="journal article" date="2016" name="Biotechnol. Bioeng.">
        <title>Traits of selected Clostridium strains for syngas fermentation to ethanol.</title>
        <authorList>
            <person name="Martin M.E."/>
            <person name="Richter H."/>
            <person name="Saha S."/>
            <person name="Angenent L.T."/>
        </authorList>
    </citation>
    <scope>NUCLEOTIDE SEQUENCE [LARGE SCALE GENOMIC DNA]</scope>
    <source>
        <strain evidence="7 8">PETC</strain>
    </source>
</reference>
<dbReference type="InterPro" id="IPR027417">
    <property type="entry name" value="P-loop_NTPase"/>
</dbReference>
<dbReference type="InterPro" id="IPR002078">
    <property type="entry name" value="Sigma_54_int"/>
</dbReference>
<dbReference type="SUPFAM" id="SSF52540">
    <property type="entry name" value="P-loop containing nucleoside triphosphate hydrolases"/>
    <property type="match status" value="1"/>
</dbReference>
<keyword evidence="4" id="KW-0804">Transcription</keyword>
<keyword evidence="1" id="KW-0547">Nucleotide-binding</keyword>
<keyword evidence="8" id="KW-1185">Reference proteome</keyword>
<dbReference type="Pfam" id="PF00989">
    <property type="entry name" value="PAS"/>
    <property type="match status" value="1"/>
</dbReference>
<feature type="domain" description="PAS" evidence="6">
    <location>
        <begin position="150"/>
        <end position="202"/>
    </location>
</feature>
<dbReference type="GO" id="GO:0016491">
    <property type="term" value="F:oxidoreductase activity"/>
    <property type="evidence" value="ECO:0007669"/>
    <property type="project" value="UniProtKB-KW"/>
</dbReference>
<gene>
    <name evidence="7" type="ORF">WX45_00673</name>
</gene>
<dbReference type="InterPro" id="IPR025662">
    <property type="entry name" value="Sigma_54_int_dom_ATP-bd_1"/>
</dbReference>
<dbReference type="CDD" id="cd00009">
    <property type="entry name" value="AAA"/>
    <property type="match status" value="1"/>
</dbReference>
<dbReference type="Pfam" id="PF00158">
    <property type="entry name" value="Sigma54_activat"/>
    <property type="match status" value="1"/>
</dbReference>
<dbReference type="InterPro" id="IPR035965">
    <property type="entry name" value="PAS-like_dom_sf"/>
</dbReference>
<dbReference type="Pfam" id="PF02954">
    <property type="entry name" value="HTH_8"/>
    <property type="match status" value="1"/>
</dbReference>
<accession>A0ABX2TQN0</accession>
<dbReference type="SUPFAM" id="SSF55785">
    <property type="entry name" value="PYP-like sensor domain (PAS domain)"/>
    <property type="match status" value="1"/>
</dbReference>
<dbReference type="PANTHER" id="PTHR32071:SF57">
    <property type="entry name" value="C4-DICARBOXYLATE TRANSPORT TRANSCRIPTIONAL REGULATORY PROTEIN DCTD"/>
    <property type="match status" value="1"/>
</dbReference>
<dbReference type="SMART" id="SM00091">
    <property type="entry name" value="PAS"/>
    <property type="match status" value="1"/>
</dbReference>
<dbReference type="Gene3D" id="3.30.450.20">
    <property type="entry name" value="PAS domain"/>
    <property type="match status" value="1"/>
</dbReference>
<evidence type="ECO:0000313" key="7">
    <source>
        <dbReference type="EMBL" id="OAA85169.1"/>
    </source>
</evidence>
<proteinExistence type="predicted"/>
<name>A0ABX2TQN0_CLOLD</name>
<keyword evidence="3" id="KW-0805">Transcription regulation</keyword>
<dbReference type="EMBL" id="LITS01000020">
    <property type="protein sequence ID" value="OAA85169.1"/>
    <property type="molecule type" value="Genomic_DNA"/>
</dbReference>
<dbReference type="EC" id="1.14.13.48" evidence="7"/>
<dbReference type="PROSITE" id="PS00675">
    <property type="entry name" value="SIGMA54_INTERACT_1"/>
    <property type="match status" value="1"/>
</dbReference>
<organism evidence="7 8">
    <name type="scientific">Clostridium ljungdahlii (strain ATCC 55383 / DSM 13528 / PETC)</name>
    <dbReference type="NCBI Taxonomy" id="748727"/>
    <lineage>
        <taxon>Bacteria</taxon>
        <taxon>Bacillati</taxon>
        <taxon>Bacillota</taxon>
        <taxon>Clostridia</taxon>
        <taxon>Eubacteriales</taxon>
        <taxon>Clostridiaceae</taxon>
        <taxon>Clostridium</taxon>
    </lineage>
</organism>
<dbReference type="CDD" id="cd00130">
    <property type="entry name" value="PAS"/>
    <property type="match status" value="1"/>
</dbReference>
<keyword evidence="2" id="KW-0067">ATP-binding</keyword>
<dbReference type="Proteomes" id="UP000077020">
    <property type="component" value="Unassembled WGS sequence"/>
</dbReference>
<dbReference type="InterPro" id="IPR009057">
    <property type="entry name" value="Homeodomain-like_sf"/>
</dbReference>
<dbReference type="InterPro" id="IPR029016">
    <property type="entry name" value="GAF-like_dom_sf"/>
</dbReference>
<dbReference type="SUPFAM" id="SSF46689">
    <property type="entry name" value="Homeodomain-like"/>
    <property type="match status" value="1"/>
</dbReference>
<evidence type="ECO:0000313" key="8">
    <source>
        <dbReference type="Proteomes" id="UP000077020"/>
    </source>
</evidence>
<dbReference type="Gene3D" id="1.10.8.60">
    <property type="match status" value="1"/>
</dbReference>
<evidence type="ECO:0000259" key="5">
    <source>
        <dbReference type="PROSITE" id="PS50045"/>
    </source>
</evidence>
<dbReference type="InterPro" id="IPR058031">
    <property type="entry name" value="AAA_lid_NorR"/>
</dbReference>
<keyword evidence="7" id="KW-0560">Oxidoreductase</keyword>
<dbReference type="InterPro" id="IPR003593">
    <property type="entry name" value="AAA+_ATPase"/>
</dbReference>
<dbReference type="Gene3D" id="1.10.10.60">
    <property type="entry name" value="Homeodomain-like"/>
    <property type="match status" value="1"/>
</dbReference>
<evidence type="ECO:0000256" key="1">
    <source>
        <dbReference type="ARBA" id="ARBA00022741"/>
    </source>
</evidence>
<dbReference type="InterPro" id="IPR013767">
    <property type="entry name" value="PAS_fold"/>
</dbReference>
<evidence type="ECO:0000259" key="6">
    <source>
        <dbReference type="PROSITE" id="PS50112"/>
    </source>
</evidence>
<dbReference type="PROSITE" id="PS50112">
    <property type="entry name" value="PAS"/>
    <property type="match status" value="1"/>
</dbReference>
<protein>
    <submittedName>
        <fullName evidence="7">Limonene hydroxylase</fullName>
        <ecNumber evidence="7">1.14.13.48</ecNumber>
    </submittedName>
</protein>
<dbReference type="SMART" id="SM00382">
    <property type="entry name" value="AAA"/>
    <property type="match status" value="1"/>
</dbReference>
<dbReference type="PROSITE" id="PS50045">
    <property type="entry name" value="SIGMA54_INTERACT_4"/>
    <property type="match status" value="1"/>
</dbReference>